<feature type="compositionally biased region" description="Pro residues" evidence="1">
    <location>
        <begin position="123"/>
        <end position="132"/>
    </location>
</feature>
<dbReference type="Proteomes" id="UP001229421">
    <property type="component" value="Unassembled WGS sequence"/>
</dbReference>
<name>A0AAD8P998_TARER</name>
<keyword evidence="2" id="KW-0732">Signal</keyword>
<accession>A0AAD8P998</accession>
<reference evidence="3" key="1">
    <citation type="journal article" date="2023" name="bioRxiv">
        <title>Improved chromosome-level genome assembly for marigold (Tagetes erecta).</title>
        <authorList>
            <person name="Jiang F."/>
            <person name="Yuan L."/>
            <person name="Wang S."/>
            <person name="Wang H."/>
            <person name="Xu D."/>
            <person name="Wang A."/>
            <person name="Fan W."/>
        </authorList>
    </citation>
    <scope>NUCLEOTIDE SEQUENCE</scope>
    <source>
        <strain evidence="3">WSJ</strain>
        <tissue evidence="3">Leaf</tissue>
    </source>
</reference>
<evidence type="ECO:0000313" key="4">
    <source>
        <dbReference type="Proteomes" id="UP001229421"/>
    </source>
</evidence>
<feature type="chain" id="PRO_5042070682" evidence="2">
    <location>
        <begin position="20"/>
        <end position="167"/>
    </location>
</feature>
<feature type="region of interest" description="Disordered" evidence="1">
    <location>
        <begin position="60"/>
        <end position="138"/>
    </location>
</feature>
<evidence type="ECO:0000313" key="3">
    <source>
        <dbReference type="EMBL" id="KAK1436771.1"/>
    </source>
</evidence>
<comment type="caution">
    <text evidence="3">The sequence shown here is derived from an EMBL/GenBank/DDBJ whole genome shotgun (WGS) entry which is preliminary data.</text>
</comment>
<proteinExistence type="predicted"/>
<organism evidence="3 4">
    <name type="scientific">Tagetes erecta</name>
    <name type="common">African marigold</name>
    <dbReference type="NCBI Taxonomy" id="13708"/>
    <lineage>
        <taxon>Eukaryota</taxon>
        <taxon>Viridiplantae</taxon>
        <taxon>Streptophyta</taxon>
        <taxon>Embryophyta</taxon>
        <taxon>Tracheophyta</taxon>
        <taxon>Spermatophyta</taxon>
        <taxon>Magnoliopsida</taxon>
        <taxon>eudicotyledons</taxon>
        <taxon>Gunneridae</taxon>
        <taxon>Pentapetalae</taxon>
        <taxon>asterids</taxon>
        <taxon>campanulids</taxon>
        <taxon>Asterales</taxon>
        <taxon>Asteraceae</taxon>
        <taxon>Asteroideae</taxon>
        <taxon>Heliantheae alliance</taxon>
        <taxon>Tageteae</taxon>
        <taxon>Tagetes</taxon>
    </lineage>
</organism>
<keyword evidence="4" id="KW-1185">Reference proteome</keyword>
<evidence type="ECO:0000256" key="2">
    <source>
        <dbReference type="SAM" id="SignalP"/>
    </source>
</evidence>
<sequence>MATMKLALISLTLFVLLEAYNARHLHDVSIKGSFNNKQPIFQATIIQMVTVKEQLLLPPSPPKLAPSKGQETYGRVSSSPPPPNAAPSRGQATYGRVDPLTPPSPNPNDSQGHGMYGRVDPSAPAPPKPADPTRPLLGDGGSAFTGLSTLLIDQLSFYVTRLIKYWG</sequence>
<protein>
    <submittedName>
        <fullName evidence="3">Uncharacterized protein</fullName>
    </submittedName>
</protein>
<dbReference type="AlphaFoldDB" id="A0AAD8P998"/>
<gene>
    <name evidence="3" type="ORF">QVD17_02553</name>
</gene>
<feature type="signal peptide" evidence="2">
    <location>
        <begin position="1"/>
        <end position="19"/>
    </location>
</feature>
<dbReference type="EMBL" id="JAUHHV010000001">
    <property type="protein sequence ID" value="KAK1436771.1"/>
    <property type="molecule type" value="Genomic_DNA"/>
</dbReference>
<evidence type="ECO:0000256" key="1">
    <source>
        <dbReference type="SAM" id="MobiDB-lite"/>
    </source>
</evidence>